<evidence type="ECO:0000313" key="2">
    <source>
        <dbReference type="Proteomes" id="UP000649617"/>
    </source>
</evidence>
<accession>A0A812MRG5</accession>
<evidence type="ECO:0000313" key="1">
    <source>
        <dbReference type="EMBL" id="CAE7265171.1"/>
    </source>
</evidence>
<protein>
    <submittedName>
        <fullName evidence="1">FBXO21 protein</fullName>
    </submittedName>
</protein>
<sequence>MDALPLTVVGRNAPVPAQTLPVLPTSGHGAHAAYRPQSKQKLTRSNHAVLTSFAALGLRRLAIRGRWQCLAASERGEIEQLLEALQGVWEDDVGLSISVKGTDVDFGDGSGPWEVKAKGSSLYLRGTRFIGSPEAPAWEFPNGVQRTWSRPEPLSPEQETWRRVFLEYKAGRLQLRRQLWASLVVEDGERSKELLDIWNSGNVTGHDDGEYSFEQQARLSAGRFIAPW</sequence>
<keyword evidence="2" id="KW-1185">Reference proteome</keyword>
<reference evidence="1" key="1">
    <citation type="submission" date="2021-02" db="EMBL/GenBank/DDBJ databases">
        <authorList>
            <person name="Dougan E. K."/>
            <person name="Rhodes N."/>
            <person name="Thang M."/>
            <person name="Chan C."/>
        </authorList>
    </citation>
    <scope>NUCLEOTIDE SEQUENCE</scope>
</reference>
<dbReference type="Proteomes" id="UP000649617">
    <property type="component" value="Unassembled WGS sequence"/>
</dbReference>
<dbReference type="OrthoDB" id="441406at2759"/>
<dbReference type="AlphaFoldDB" id="A0A812MRG5"/>
<proteinExistence type="predicted"/>
<comment type="caution">
    <text evidence="1">The sequence shown here is derived from an EMBL/GenBank/DDBJ whole genome shotgun (WGS) entry which is preliminary data.</text>
</comment>
<gene>
    <name evidence="1" type="primary">FBXO21</name>
    <name evidence="1" type="ORF">SPIL2461_LOCUS5691</name>
</gene>
<name>A0A812MRG5_SYMPI</name>
<dbReference type="EMBL" id="CAJNIZ010008213">
    <property type="protein sequence ID" value="CAE7265171.1"/>
    <property type="molecule type" value="Genomic_DNA"/>
</dbReference>
<organism evidence="1 2">
    <name type="scientific">Symbiodinium pilosum</name>
    <name type="common">Dinoflagellate</name>
    <dbReference type="NCBI Taxonomy" id="2952"/>
    <lineage>
        <taxon>Eukaryota</taxon>
        <taxon>Sar</taxon>
        <taxon>Alveolata</taxon>
        <taxon>Dinophyceae</taxon>
        <taxon>Suessiales</taxon>
        <taxon>Symbiodiniaceae</taxon>
        <taxon>Symbiodinium</taxon>
    </lineage>
</organism>